<dbReference type="RefSeq" id="XP_062685500.1">
    <property type="nucleotide sequence ID" value="XM_062829023.1"/>
</dbReference>
<gene>
    <name evidence="1" type="ORF">B0H65DRAFT_535072</name>
</gene>
<sequence length="127" mass="14123">MSLMAEFLEDAVAGVSTVPVGTETISFCKAAKGVARIAAEDHESCGDACMTVVQMQTFQGQVGLVDDTRQFFVNQLFAADSRPPSKERRKNTLLDHDPMHLQPRENTSYWLIFPGELLKIPKDERGH</sequence>
<reference evidence="1" key="2">
    <citation type="submission" date="2023-06" db="EMBL/GenBank/DDBJ databases">
        <authorList>
            <consortium name="Lawrence Berkeley National Laboratory"/>
            <person name="Haridas S."/>
            <person name="Hensen N."/>
            <person name="Bonometti L."/>
            <person name="Westerberg I."/>
            <person name="Brannstrom I.O."/>
            <person name="Guillou S."/>
            <person name="Cros-Aarteil S."/>
            <person name="Calhoun S."/>
            <person name="Kuo A."/>
            <person name="Mondo S."/>
            <person name="Pangilinan J."/>
            <person name="Riley R."/>
            <person name="Labutti K."/>
            <person name="Andreopoulos B."/>
            <person name="Lipzen A."/>
            <person name="Chen C."/>
            <person name="Yanf M."/>
            <person name="Daum C."/>
            <person name="Ng V."/>
            <person name="Clum A."/>
            <person name="Steindorff A."/>
            <person name="Ohm R."/>
            <person name="Martin F."/>
            <person name="Silar P."/>
            <person name="Natvig D."/>
            <person name="Lalanne C."/>
            <person name="Gautier V."/>
            <person name="Ament-Velasquez S.L."/>
            <person name="Kruys A."/>
            <person name="Hutchinson M.I."/>
            <person name="Powell A.J."/>
            <person name="Barry K."/>
            <person name="Miller A.N."/>
            <person name="Grigoriev I.V."/>
            <person name="Debuchy R."/>
            <person name="Gladieux P."/>
            <person name="Thoren M.H."/>
            <person name="Johannesson H."/>
        </authorList>
    </citation>
    <scope>NUCLEOTIDE SEQUENCE</scope>
    <source>
        <strain evidence="1">CBS 560.94</strain>
    </source>
</reference>
<dbReference type="EMBL" id="JAUEPP010000001">
    <property type="protein sequence ID" value="KAK3354122.1"/>
    <property type="molecule type" value="Genomic_DNA"/>
</dbReference>
<keyword evidence="2" id="KW-1185">Reference proteome</keyword>
<accession>A0AAE0JM21</accession>
<comment type="caution">
    <text evidence="1">The sequence shown here is derived from an EMBL/GenBank/DDBJ whole genome shotgun (WGS) entry which is preliminary data.</text>
</comment>
<dbReference type="GeneID" id="87866177"/>
<dbReference type="AlphaFoldDB" id="A0AAE0JM21"/>
<organism evidence="1 2">
    <name type="scientific">Neurospora tetraspora</name>
    <dbReference type="NCBI Taxonomy" id="94610"/>
    <lineage>
        <taxon>Eukaryota</taxon>
        <taxon>Fungi</taxon>
        <taxon>Dikarya</taxon>
        <taxon>Ascomycota</taxon>
        <taxon>Pezizomycotina</taxon>
        <taxon>Sordariomycetes</taxon>
        <taxon>Sordariomycetidae</taxon>
        <taxon>Sordariales</taxon>
        <taxon>Sordariaceae</taxon>
        <taxon>Neurospora</taxon>
    </lineage>
</organism>
<name>A0AAE0JM21_9PEZI</name>
<dbReference type="Proteomes" id="UP001278500">
    <property type="component" value="Unassembled WGS sequence"/>
</dbReference>
<evidence type="ECO:0000313" key="1">
    <source>
        <dbReference type="EMBL" id="KAK3354122.1"/>
    </source>
</evidence>
<reference evidence="1" key="1">
    <citation type="journal article" date="2023" name="Mol. Phylogenet. Evol.">
        <title>Genome-scale phylogeny and comparative genomics of the fungal order Sordariales.</title>
        <authorList>
            <person name="Hensen N."/>
            <person name="Bonometti L."/>
            <person name="Westerberg I."/>
            <person name="Brannstrom I.O."/>
            <person name="Guillou S."/>
            <person name="Cros-Aarteil S."/>
            <person name="Calhoun S."/>
            <person name="Haridas S."/>
            <person name="Kuo A."/>
            <person name="Mondo S."/>
            <person name="Pangilinan J."/>
            <person name="Riley R."/>
            <person name="LaButti K."/>
            <person name="Andreopoulos B."/>
            <person name="Lipzen A."/>
            <person name="Chen C."/>
            <person name="Yan M."/>
            <person name="Daum C."/>
            <person name="Ng V."/>
            <person name="Clum A."/>
            <person name="Steindorff A."/>
            <person name="Ohm R.A."/>
            <person name="Martin F."/>
            <person name="Silar P."/>
            <person name="Natvig D.O."/>
            <person name="Lalanne C."/>
            <person name="Gautier V."/>
            <person name="Ament-Velasquez S.L."/>
            <person name="Kruys A."/>
            <person name="Hutchinson M.I."/>
            <person name="Powell A.J."/>
            <person name="Barry K."/>
            <person name="Miller A.N."/>
            <person name="Grigoriev I.V."/>
            <person name="Debuchy R."/>
            <person name="Gladieux P."/>
            <person name="Hiltunen Thoren M."/>
            <person name="Johannesson H."/>
        </authorList>
    </citation>
    <scope>NUCLEOTIDE SEQUENCE</scope>
    <source>
        <strain evidence="1">CBS 560.94</strain>
    </source>
</reference>
<protein>
    <submittedName>
        <fullName evidence="1">Uncharacterized protein</fullName>
    </submittedName>
</protein>
<proteinExistence type="predicted"/>
<evidence type="ECO:0000313" key="2">
    <source>
        <dbReference type="Proteomes" id="UP001278500"/>
    </source>
</evidence>